<name>A0A4D6XMB1_9GAMM</name>
<dbReference type="Gene3D" id="3.10.20.740">
    <property type="match status" value="1"/>
</dbReference>
<dbReference type="GO" id="GO:0048038">
    <property type="term" value="F:quinone binding"/>
    <property type="evidence" value="ECO:0007669"/>
    <property type="project" value="UniProtKB-UniRule"/>
</dbReference>
<evidence type="ECO:0000313" key="19">
    <source>
        <dbReference type="Proteomes" id="UP000298654"/>
    </source>
</evidence>
<dbReference type="InterPro" id="IPR036010">
    <property type="entry name" value="2Fe-2S_ferredoxin-like_sf"/>
</dbReference>
<evidence type="ECO:0000256" key="12">
    <source>
        <dbReference type="ARBA" id="ARBA00026021"/>
    </source>
</evidence>
<evidence type="ECO:0000256" key="6">
    <source>
        <dbReference type="ARBA" id="ARBA00022723"/>
    </source>
</evidence>
<keyword evidence="4 14" id="KW-0001">2Fe-2S</keyword>
<dbReference type="SMART" id="SM00929">
    <property type="entry name" value="NADH-G_4Fe-4S_3"/>
    <property type="match status" value="1"/>
</dbReference>
<dbReference type="SUPFAM" id="SSF53706">
    <property type="entry name" value="Formate dehydrogenase/DMSO reductase, domains 1-3"/>
    <property type="match status" value="1"/>
</dbReference>
<evidence type="ECO:0000256" key="1">
    <source>
        <dbReference type="ARBA" id="ARBA00001966"/>
    </source>
</evidence>
<dbReference type="GO" id="GO:0051539">
    <property type="term" value="F:4 iron, 4 sulfur cluster binding"/>
    <property type="evidence" value="ECO:0007669"/>
    <property type="project" value="UniProtKB-KW"/>
</dbReference>
<keyword evidence="3 14" id="KW-0004">4Fe-4S</keyword>
<dbReference type="InterPro" id="IPR010228">
    <property type="entry name" value="NADH_UbQ_OxRdtase_Gsu"/>
</dbReference>
<evidence type="ECO:0000256" key="8">
    <source>
        <dbReference type="ARBA" id="ARBA00023004"/>
    </source>
</evidence>
<feature type="domain" description="2Fe-2S ferredoxin-type" evidence="15">
    <location>
        <begin position="1"/>
        <end position="83"/>
    </location>
</feature>
<dbReference type="CDD" id="cd02771">
    <property type="entry name" value="MopB_NDH-1_NuoG2-N7"/>
    <property type="match status" value="1"/>
</dbReference>
<evidence type="ECO:0000256" key="9">
    <source>
        <dbReference type="ARBA" id="ARBA00023014"/>
    </source>
</evidence>
<dbReference type="SUPFAM" id="SSF54862">
    <property type="entry name" value="4Fe-4S ferredoxins"/>
    <property type="match status" value="1"/>
</dbReference>
<dbReference type="Pfam" id="PF13510">
    <property type="entry name" value="Fer2_4"/>
    <property type="match status" value="1"/>
</dbReference>
<dbReference type="Gene3D" id="3.30.200.210">
    <property type="match status" value="1"/>
</dbReference>
<dbReference type="GO" id="GO:0016020">
    <property type="term" value="C:membrane"/>
    <property type="evidence" value="ECO:0007669"/>
    <property type="project" value="InterPro"/>
</dbReference>
<dbReference type="Pfam" id="PF22117">
    <property type="entry name" value="Fer4_Nqo3"/>
    <property type="match status" value="1"/>
</dbReference>
<evidence type="ECO:0000256" key="14">
    <source>
        <dbReference type="RuleBase" id="RU003525"/>
    </source>
</evidence>
<dbReference type="Proteomes" id="UP000298654">
    <property type="component" value="Chromosome"/>
</dbReference>
<evidence type="ECO:0000259" key="16">
    <source>
        <dbReference type="PROSITE" id="PS51669"/>
    </source>
</evidence>
<gene>
    <name evidence="18" type="primary">nuoG</name>
    <name evidence="18" type="ORF">D9V59_00780</name>
</gene>
<keyword evidence="9 14" id="KW-0411">Iron-sulfur</keyword>
<dbReference type="GO" id="GO:0003954">
    <property type="term" value="F:NADH dehydrogenase activity"/>
    <property type="evidence" value="ECO:0007669"/>
    <property type="project" value="TreeGrafter"/>
</dbReference>
<keyword evidence="6 14" id="KW-0479">Metal-binding</keyword>
<dbReference type="Pfam" id="PF04879">
    <property type="entry name" value="Molybdop_Fe4S4"/>
    <property type="match status" value="1"/>
</dbReference>
<evidence type="ECO:0000256" key="4">
    <source>
        <dbReference type="ARBA" id="ARBA00022714"/>
    </source>
</evidence>
<evidence type="ECO:0000256" key="5">
    <source>
        <dbReference type="ARBA" id="ARBA00022719"/>
    </source>
</evidence>
<feature type="domain" description="4Fe-4S Mo/W bis-MGD-type" evidence="16">
    <location>
        <begin position="221"/>
        <end position="277"/>
    </location>
</feature>
<dbReference type="EMBL" id="CP034900">
    <property type="protein sequence ID" value="QCI15850.1"/>
    <property type="molecule type" value="Genomic_DNA"/>
</dbReference>
<keyword evidence="8 14" id="KW-0408">Iron</keyword>
<evidence type="ECO:0000256" key="3">
    <source>
        <dbReference type="ARBA" id="ARBA00022485"/>
    </source>
</evidence>
<evidence type="ECO:0000256" key="10">
    <source>
        <dbReference type="ARBA" id="ARBA00023027"/>
    </source>
</evidence>
<evidence type="ECO:0000256" key="11">
    <source>
        <dbReference type="ARBA" id="ARBA00025189"/>
    </source>
</evidence>
<dbReference type="InterPro" id="IPR054351">
    <property type="entry name" value="NADH_UbQ_OxRdtase_ferredoxin"/>
</dbReference>
<comment type="cofactor">
    <cofactor evidence="1 14">
        <name>[4Fe-4S] cluster</name>
        <dbReference type="ChEBI" id="CHEBI:49883"/>
    </cofactor>
</comment>
<dbReference type="GO" id="GO:0008137">
    <property type="term" value="F:NADH dehydrogenase (ubiquinone) activity"/>
    <property type="evidence" value="ECO:0007669"/>
    <property type="project" value="UniProtKB-UniRule"/>
</dbReference>
<dbReference type="RefSeq" id="WP_158364162.1">
    <property type="nucleotide sequence ID" value="NZ_CP034900.1"/>
</dbReference>
<evidence type="ECO:0000256" key="13">
    <source>
        <dbReference type="ARBA" id="ARBA00047712"/>
    </source>
</evidence>
<dbReference type="SMART" id="SM00926">
    <property type="entry name" value="Molybdop_Fe4S4"/>
    <property type="match status" value="1"/>
</dbReference>
<dbReference type="Pfam" id="PF10588">
    <property type="entry name" value="NADH-G_4Fe-4S_3"/>
    <property type="match status" value="1"/>
</dbReference>
<comment type="catalytic activity">
    <reaction evidence="13 14">
        <text>a quinone + NADH + 5 H(+)(in) = a quinol + NAD(+) + 4 H(+)(out)</text>
        <dbReference type="Rhea" id="RHEA:57888"/>
        <dbReference type="ChEBI" id="CHEBI:15378"/>
        <dbReference type="ChEBI" id="CHEBI:24646"/>
        <dbReference type="ChEBI" id="CHEBI:57540"/>
        <dbReference type="ChEBI" id="CHEBI:57945"/>
        <dbReference type="ChEBI" id="CHEBI:132124"/>
    </reaction>
</comment>
<evidence type="ECO:0000256" key="2">
    <source>
        <dbReference type="ARBA" id="ARBA00005404"/>
    </source>
</evidence>
<comment type="subunit">
    <text evidence="12">Composed of 13 different subunits. Subunits NuoCD, E, F, and G constitute the peripheral sector of the complex.</text>
</comment>
<dbReference type="NCBIfam" id="TIGR01973">
    <property type="entry name" value="NuoG"/>
    <property type="match status" value="1"/>
</dbReference>
<dbReference type="PANTHER" id="PTHR43105">
    <property type="entry name" value="RESPIRATORY NITRATE REDUCTASE"/>
    <property type="match status" value="1"/>
</dbReference>
<dbReference type="AlphaFoldDB" id="A0A4D6XMB1"/>
<reference evidence="18 19" key="1">
    <citation type="submission" date="2018-12" db="EMBL/GenBank/DDBJ databases">
        <authorList>
            <person name="Chong R.A."/>
        </authorList>
    </citation>
    <scope>NUCLEOTIDE SEQUENCE [LARGE SCALE GENOMIC DNA]</scope>
    <source>
        <strain evidence="18 19">Aar</strain>
    </source>
</reference>
<dbReference type="SUPFAM" id="SSF54292">
    <property type="entry name" value="2Fe-2S ferredoxin-like"/>
    <property type="match status" value="1"/>
</dbReference>
<dbReference type="InterPro" id="IPR006963">
    <property type="entry name" value="Mopterin_OxRdtase_4Fe-4S_dom"/>
</dbReference>
<feature type="domain" description="4Fe-4S His(Cys)3-ligated-type" evidence="17">
    <location>
        <begin position="83"/>
        <end position="122"/>
    </location>
</feature>
<dbReference type="PROSITE" id="PS51839">
    <property type="entry name" value="4FE4S_HC3"/>
    <property type="match status" value="1"/>
</dbReference>
<dbReference type="FunFam" id="3.10.20.740:FF:000002">
    <property type="entry name" value="NADH-quinone oxidoreductase"/>
    <property type="match status" value="1"/>
</dbReference>
<dbReference type="GO" id="GO:0042773">
    <property type="term" value="P:ATP synthesis coupled electron transport"/>
    <property type="evidence" value="ECO:0007669"/>
    <property type="project" value="InterPro"/>
</dbReference>
<keyword evidence="10 14" id="KW-0520">NAD</keyword>
<dbReference type="GO" id="GO:0051537">
    <property type="term" value="F:2 iron, 2 sulfur cluster binding"/>
    <property type="evidence" value="ECO:0007669"/>
    <property type="project" value="UniProtKB-UniRule"/>
</dbReference>
<dbReference type="PROSITE" id="PS00642">
    <property type="entry name" value="COMPLEX1_75K_2"/>
    <property type="match status" value="1"/>
</dbReference>
<dbReference type="InterPro" id="IPR001041">
    <property type="entry name" value="2Fe-2S_ferredoxin-type"/>
</dbReference>
<evidence type="ECO:0000259" key="15">
    <source>
        <dbReference type="PROSITE" id="PS51085"/>
    </source>
</evidence>
<reference evidence="18 19" key="2">
    <citation type="submission" date="2019-05" db="EMBL/GenBank/DDBJ databases">
        <title>Genome evolution of the obligate endosymbiont Buchnera aphidicola.</title>
        <authorList>
            <person name="Moran N.A."/>
        </authorList>
    </citation>
    <scope>NUCLEOTIDE SEQUENCE [LARGE SCALE GENOMIC DNA]</scope>
    <source>
        <strain evidence="18 19">Aar</strain>
    </source>
</reference>
<dbReference type="CDD" id="cd00207">
    <property type="entry name" value="fer2"/>
    <property type="match status" value="1"/>
</dbReference>
<dbReference type="InterPro" id="IPR019574">
    <property type="entry name" value="NADH_UbQ_OxRdtase_Gsu_4Fe4S-bd"/>
</dbReference>
<proteinExistence type="inferred from homology"/>
<dbReference type="PROSITE" id="PS00643">
    <property type="entry name" value="COMPLEX1_75K_3"/>
    <property type="match status" value="1"/>
</dbReference>
<comment type="cofactor">
    <cofactor evidence="14">
        <name>[2Fe-2S] cluster</name>
        <dbReference type="ChEBI" id="CHEBI:190135"/>
    </cofactor>
    <text evidence="14">Binds 1 [2Fe-2S] cluster per subunit.</text>
</comment>
<evidence type="ECO:0000313" key="18">
    <source>
        <dbReference type="EMBL" id="QCI15850.1"/>
    </source>
</evidence>
<dbReference type="GO" id="GO:0046872">
    <property type="term" value="F:metal ion binding"/>
    <property type="evidence" value="ECO:0007669"/>
    <property type="project" value="UniProtKB-UniRule"/>
</dbReference>
<dbReference type="PROSITE" id="PS00641">
    <property type="entry name" value="COMPLEX1_75K_1"/>
    <property type="match status" value="1"/>
</dbReference>
<dbReference type="OrthoDB" id="9810782at2"/>
<keyword evidence="18" id="KW-0560">Oxidoreductase</keyword>
<dbReference type="PROSITE" id="PS51085">
    <property type="entry name" value="2FE2S_FER_2"/>
    <property type="match status" value="1"/>
</dbReference>
<dbReference type="InterPro" id="IPR050123">
    <property type="entry name" value="Prok_molybdopt-oxidoreductase"/>
</dbReference>
<evidence type="ECO:0000256" key="7">
    <source>
        <dbReference type="ARBA" id="ARBA00022967"/>
    </source>
</evidence>
<accession>A0A4D6XMB1</accession>
<dbReference type="InterPro" id="IPR000283">
    <property type="entry name" value="NADH_UbQ_OxRdtase_75kDa_su_CS"/>
</dbReference>
<dbReference type="CDD" id="cd02788">
    <property type="entry name" value="MopB_CT_NDH-1_NuoG2-N7"/>
    <property type="match status" value="1"/>
</dbReference>
<comment type="similarity">
    <text evidence="2 14">Belongs to the complex I 75 kDa subunit family.</text>
</comment>
<keyword evidence="7 14" id="KW-1278">Translocase</keyword>
<dbReference type="PANTHER" id="PTHR43105:SF10">
    <property type="entry name" value="NADH-QUINONE OXIDOREDUCTASE SUBUNIT G"/>
    <property type="match status" value="1"/>
</dbReference>
<dbReference type="InterPro" id="IPR006656">
    <property type="entry name" value="Mopterin_OxRdtase"/>
</dbReference>
<sequence>MAKIYIDNKIYNVNQSDNLLHACLSVGINIPYFCWHPLLGSLGACRQCAVMQYSDLKNCSGRLIMSCMTPVTEGAVISIQDSESKIFRRTIVELLLTNHPHDCPVCEEGGHCHLQDMTVITEHNTRNYRFKKRTHKNQYLGSFIKHEMNRCISCYRCVRYYNDYADGTDLGVYGANNNIYFGRIEDGALESEHSGNLIELCPTGVFTDKIHSKKYSRKWDMQYAPSICQNCSIGCNISVGERYGEIRRIENRYHENINNYLICDLGRFGYLHNNLQNRPKKPSYRDYNNNLNILDFNDAVQLGFDFFQKYKRVIGVGSIRSSIENNFSLQELVGIENFSNGMSNKEHACVSLILKVLKNNDIYIPSLKEIESYDVILIIGEDLTKTSPRMALAVRQAVKNKAKDIASLNGIPSWNSASIVHLAENVKNSLYIIHTHESKLDDISEWCYYAPVYEQVNFASAIAHEIDKSLPVISNLNSLLKQKALLIANRLVQSKKSLIISGSHSFSSSIIKASINIAKSIKIKVSNHHVGMAFLTASCNSLGVGLLGGMSIECALEQFKKEKADAIIFMEYDLYRFASQYDCNFIFKNKDKVITIDHQYTKTYKNSGLTLPSTNFFESSGTIINFEGRAQRFFQVYDPNFYHNNNCLIASWKWFHFIKYKIHNKKISWLNLDDVISAYTKKYSFLEPIKKQEVNSNFRIHGQKIARSPIRSSGRTCLRADIDIHEPNQPKDIDSMFAFSMEGYNQPNKNLSHVPFAWFPGWNSPQSWNKFQKEIGRELISGDSGIHIFKNNKNIEDFYFECIFKNYTIEANWYIIPYYHLFGNEELTQYSSIIQENIPLEYALISLSDAIKLGLKKDSIVEFNCLNQDYQLGVRFSRYLNQKQIALPIGRKGFPTNLVGKKIKYLREFIK</sequence>
<dbReference type="EC" id="7.1.1.-" evidence="14"/>
<dbReference type="Pfam" id="PF00384">
    <property type="entry name" value="Molybdopterin"/>
    <property type="match status" value="1"/>
</dbReference>
<comment type="function">
    <text evidence="11 14">NDH-1 shuttles electrons from NADH, via FMN and iron-sulfur (Fe-S) centers, to quinones in the respiratory chain. Couples the redox reaction to proton translocation (for every two electrons transferred, four hydrogen ions are translocated across the cytoplasmic membrane), and thus conserves the redox energy in a proton gradient.</text>
</comment>
<evidence type="ECO:0000259" key="17">
    <source>
        <dbReference type="PROSITE" id="PS51839"/>
    </source>
</evidence>
<keyword evidence="5 14" id="KW-0874">Quinone</keyword>
<dbReference type="PROSITE" id="PS51669">
    <property type="entry name" value="4FE4S_MOW_BIS_MGD"/>
    <property type="match status" value="1"/>
</dbReference>
<protein>
    <recommendedName>
        <fullName evidence="14">NADH-quinone oxidoreductase</fullName>
        <ecNumber evidence="14">7.1.1.-</ecNumber>
    </recommendedName>
</protein>
<organism evidence="18 19">
    <name type="scientific">Buchnera aphidicola</name>
    <name type="common">Artemisaphis artemisicola</name>
    <dbReference type="NCBI Taxonomy" id="1241836"/>
    <lineage>
        <taxon>Bacteria</taxon>
        <taxon>Pseudomonadati</taxon>
        <taxon>Pseudomonadota</taxon>
        <taxon>Gammaproteobacteria</taxon>
        <taxon>Enterobacterales</taxon>
        <taxon>Erwiniaceae</taxon>
        <taxon>Buchnera</taxon>
    </lineage>
</organism>